<gene>
    <name evidence="11" type="ORF">CCS01_07740</name>
</gene>
<evidence type="ECO:0000313" key="11">
    <source>
        <dbReference type="EMBL" id="PPQ35368.1"/>
    </source>
</evidence>
<dbReference type="GO" id="GO:0005886">
    <property type="term" value="C:plasma membrane"/>
    <property type="evidence" value="ECO:0007669"/>
    <property type="project" value="UniProtKB-SubCell"/>
</dbReference>
<keyword evidence="5" id="KW-0997">Cell inner membrane</keyword>
<dbReference type="PANTHER" id="PTHR38831">
    <property type="entry name" value="TYPE II SECRETION SYSTEM PROTEIN K"/>
    <property type="match status" value="1"/>
</dbReference>
<reference evidence="11 12" key="1">
    <citation type="journal article" date="2018" name="Arch. Microbiol.">
        <title>New insights into the metabolic potential of the phototrophic purple bacterium Rhodopila globiformis DSM 161(T) from its draft genome sequence and evidence for a vanadium-dependent nitrogenase.</title>
        <authorList>
            <person name="Imhoff J.F."/>
            <person name="Rahn T."/>
            <person name="Kunzel S."/>
            <person name="Neulinger S.C."/>
        </authorList>
    </citation>
    <scope>NUCLEOTIDE SEQUENCE [LARGE SCALE GENOMIC DNA]</scope>
    <source>
        <strain evidence="11 12">DSM 161</strain>
    </source>
</reference>
<dbReference type="SUPFAM" id="SSF158544">
    <property type="entry name" value="GspK insert domain-like"/>
    <property type="match status" value="1"/>
</dbReference>
<keyword evidence="9" id="KW-0472">Membrane</keyword>
<evidence type="ECO:0000259" key="10">
    <source>
        <dbReference type="Pfam" id="PF21687"/>
    </source>
</evidence>
<dbReference type="GO" id="GO:0009306">
    <property type="term" value="P:protein secretion"/>
    <property type="evidence" value="ECO:0007669"/>
    <property type="project" value="InterPro"/>
</dbReference>
<proteinExistence type="inferred from homology"/>
<evidence type="ECO:0000313" key="12">
    <source>
        <dbReference type="Proteomes" id="UP000239724"/>
    </source>
</evidence>
<comment type="subcellular location">
    <subcellularLocation>
        <location evidence="1">Cell inner membrane</location>
    </subcellularLocation>
</comment>
<dbReference type="Gene3D" id="1.10.40.60">
    <property type="entry name" value="EpsJ-like"/>
    <property type="match status" value="1"/>
</dbReference>
<dbReference type="PANTHER" id="PTHR38831:SF1">
    <property type="entry name" value="TYPE II SECRETION SYSTEM PROTEIN K-RELATED"/>
    <property type="match status" value="1"/>
</dbReference>
<keyword evidence="12" id="KW-1185">Reference proteome</keyword>
<comment type="caution">
    <text evidence="11">The sequence shown here is derived from an EMBL/GenBank/DDBJ whole genome shotgun (WGS) entry which is preliminary data.</text>
</comment>
<sequence length="280" mass="28948">MSRLQSGYALLIVLLTVGFLALVGTRLVAASRSAVQLADNLKQEAVLQAAADGAVARAMFALQAAHDPAFRPDGVARMVRIGQTPVLLRISNEYDRVNLNTASVALLRALLIATGLEPARAGALAGSIVAWRSAGMAAQRAGATAPDYQEAGLGYVPPGAPFESVDELRDVLGMTPALFARLEPHVTVLTDSDPDLSTRDPVVALALTEAAGIGDDSGGDQRGLNAIMRITVIATGTGAARYSEVVVASADFQTRPPRVAILSRQRVTPTAGAMVVAGGS</sequence>
<keyword evidence="3" id="KW-0813">Transport</keyword>
<evidence type="ECO:0000256" key="3">
    <source>
        <dbReference type="ARBA" id="ARBA00022448"/>
    </source>
</evidence>
<evidence type="ECO:0000256" key="8">
    <source>
        <dbReference type="ARBA" id="ARBA00022989"/>
    </source>
</evidence>
<keyword evidence="6" id="KW-0812">Transmembrane</keyword>
<name>A0A2S6NK73_RHOGL</name>
<accession>A0A2S6NK73</accession>
<dbReference type="OrthoDB" id="7219799at2"/>
<evidence type="ECO:0000256" key="1">
    <source>
        <dbReference type="ARBA" id="ARBA00004533"/>
    </source>
</evidence>
<dbReference type="InterPro" id="IPR049031">
    <property type="entry name" value="T2SSK_SAM-like_1st"/>
</dbReference>
<dbReference type="AlphaFoldDB" id="A0A2S6NK73"/>
<organism evidence="11 12">
    <name type="scientific">Rhodopila globiformis</name>
    <name type="common">Rhodopseudomonas globiformis</name>
    <dbReference type="NCBI Taxonomy" id="1071"/>
    <lineage>
        <taxon>Bacteria</taxon>
        <taxon>Pseudomonadati</taxon>
        <taxon>Pseudomonadota</taxon>
        <taxon>Alphaproteobacteria</taxon>
        <taxon>Acetobacterales</taxon>
        <taxon>Acetobacteraceae</taxon>
        <taxon>Rhodopila</taxon>
    </lineage>
</organism>
<evidence type="ECO:0000256" key="2">
    <source>
        <dbReference type="ARBA" id="ARBA00007246"/>
    </source>
</evidence>
<dbReference type="EMBL" id="NHRY01000074">
    <property type="protein sequence ID" value="PPQ35368.1"/>
    <property type="molecule type" value="Genomic_DNA"/>
</dbReference>
<keyword evidence="4" id="KW-1003">Cell membrane</keyword>
<protein>
    <recommendedName>
        <fullName evidence="10">T2SS protein K first SAM-like domain-containing protein</fullName>
    </recommendedName>
</protein>
<evidence type="ECO:0000256" key="7">
    <source>
        <dbReference type="ARBA" id="ARBA00022927"/>
    </source>
</evidence>
<dbReference type="RefSeq" id="WP_104518274.1">
    <property type="nucleotide sequence ID" value="NZ_NHRY01000074.1"/>
</dbReference>
<evidence type="ECO:0000256" key="9">
    <source>
        <dbReference type="ARBA" id="ARBA00023136"/>
    </source>
</evidence>
<keyword evidence="8" id="KW-1133">Transmembrane helix</keyword>
<feature type="domain" description="T2SS protein K first SAM-like" evidence="10">
    <location>
        <begin position="99"/>
        <end position="190"/>
    </location>
</feature>
<evidence type="ECO:0000256" key="4">
    <source>
        <dbReference type="ARBA" id="ARBA00022475"/>
    </source>
</evidence>
<evidence type="ECO:0000256" key="5">
    <source>
        <dbReference type="ARBA" id="ARBA00022519"/>
    </source>
</evidence>
<comment type="similarity">
    <text evidence="2">Belongs to the GSP K family.</text>
</comment>
<dbReference type="InterPro" id="IPR038072">
    <property type="entry name" value="GspK_central_sf"/>
</dbReference>
<dbReference type="Pfam" id="PF21687">
    <property type="entry name" value="T2SSK_1st"/>
    <property type="match status" value="1"/>
</dbReference>
<dbReference type="InterPro" id="IPR005628">
    <property type="entry name" value="GspK"/>
</dbReference>
<evidence type="ECO:0000256" key="6">
    <source>
        <dbReference type="ARBA" id="ARBA00022692"/>
    </source>
</evidence>
<dbReference type="Proteomes" id="UP000239724">
    <property type="component" value="Unassembled WGS sequence"/>
</dbReference>
<keyword evidence="7" id="KW-0653">Protein transport</keyword>